<gene>
    <name evidence="4" type="ORF">APUU_11782A</name>
</gene>
<dbReference type="CDD" id="cd04301">
    <property type="entry name" value="NAT_SF"/>
    <property type="match status" value="1"/>
</dbReference>
<keyword evidence="1" id="KW-0808">Transferase</keyword>
<keyword evidence="2" id="KW-0012">Acyltransferase</keyword>
<accession>A0A7R8AGT0</accession>
<dbReference type="InterPro" id="IPR000182">
    <property type="entry name" value="GNAT_dom"/>
</dbReference>
<evidence type="ECO:0000313" key="5">
    <source>
        <dbReference type="Proteomes" id="UP000654913"/>
    </source>
</evidence>
<keyword evidence="5" id="KW-1185">Reference proteome</keyword>
<dbReference type="GO" id="GO:0004059">
    <property type="term" value="F:aralkylamine N-acetyltransferase activity"/>
    <property type="evidence" value="ECO:0007669"/>
    <property type="project" value="TreeGrafter"/>
</dbReference>
<evidence type="ECO:0000256" key="2">
    <source>
        <dbReference type="ARBA" id="ARBA00023315"/>
    </source>
</evidence>
<name>A0A7R8AGT0_9EURO</name>
<evidence type="ECO:0000259" key="3">
    <source>
        <dbReference type="PROSITE" id="PS51186"/>
    </source>
</evidence>
<dbReference type="Proteomes" id="UP000654913">
    <property type="component" value="Chromosome 1"/>
</dbReference>
<reference evidence="4" key="2">
    <citation type="submission" date="2021-02" db="EMBL/GenBank/DDBJ databases">
        <title>Aspergillus puulaauensis MK2 genome sequence.</title>
        <authorList>
            <person name="Futagami T."/>
            <person name="Mori K."/>
            <person name="Kadooka C."/>
            <person name="Tanaka T."/>
        </authorList>
    </citation>
    <scope>NUCLEOTIDE SEQUENCE</scope>
    <source>
        <strain evidence="4">MK2</strain>
    </source>
</reference>
<dbReference type="InterPro" id="IPR051635">
    <property type="entry name" value="SNAT-like"/>
</dbReference>
<dbReference type="PANTHER" id="PTHR10908">
    <property type="entry name" value="SEROTONIN N-ACETYLTRANSFERASE"/>
    <property type="match status" value="1"/>
</dbReference>
<organism evidence="4 5">
    <name type="scientific">Aspergillus puulaauensis</name>
    <dbReference type="NCBI Taxonomy" id="1220207"/>
    <lineage>
        <taxon>Eukaryota</taxon>
        <taxon>Fungi</taxon>
        <taxon>Dikarya</taxon>
        <taxon>Ascomycota</taxon>
        <taxon>Pezizomycotina</taxon>
        <taxon>Eurotiomycetes</taxon>
        <taxon>Eurotiomycetidae</taxon>
        <taxon>Eurotiales</taxon>
        <taxon>Aspergillaceae</taxon>
        <taxon>Aspergillus</taxon>
    </lineage>
</organism>
<proteinExistence type="predicted"/>
<evidence type="ECO:0000313" key="4">
    <source>
        <dbReference type="EMBL" id="BCS18954.1"/>
    </source>
</evidence>
<dbReference type="PANTHER" id="PTHR10908:SF0">
    <property type="entry name" value="SEROTONIN N-ACETYLTRANSFERASE"/>
    <property type="match status" value="1"/>
</dbReference>
<dbReference type="KEGG" id="apuu:APUU_11782A"/>
<dbReference type="OrthoDB" id="30840at2759"/>
<sequence length="203" mass="22411">MSKTVNFAGLSSQDITAFVRPLSVADVPSCVEVESAFPEPERCSREKFIYRLTVCPEPCLGLFIEKRGNPETETPQLIAHVIGNRVSANRVTDSSMNMPEKWQERNKVTLDSNGGIIGNDSAGRFIGVHSVAVRTEYQGKGLGRDLLKEYAKYVRESIKPADSIVLIAHGHLLRFYESVGFKNLGPSPCEFAGGGWYDMELVV</sequence>
<dbReference type="SUPFAM" id="SSF55729">
    <property type="entry name" value="Acyl-CoA N-acyltransferases (Nat)"/>
    <property type="match status" value="1"/>
</dbReference>
<dbReference type="RefSeq" id="XP_041551148.1">
    <property type="nucleotide sequence ID" value="XM_041697910.1"/>
</dbReference>
<dbReference type="PROSITE" id="PS51186">
    <property type="entry name" value="GNAT"/>
    <property type="match status" value="1"/>
</dbReference>
<dbReference type="GeneID" id="64968959"/>
<protein>
    <recommendedName>
        <fullName evidence="3">N-acetyltransferase domain-containing protein</fullName>
    </recommendedName>
</protein>
<feature type="domain" description="N-acetyltransferase" evidence="3">
    <location>
        <begin position="68"/>
        <end position="203"/>
    </location>
</feature>
<dbReference type="GO" id="GO:0005737">
    <property type="term" value="C:cytoplasm"/>
    <property type="evidence" value="ECO:0007669"/>
    <property type="project" value="TreeGrafter"/>
</dbReference>
<dbReference type="AlphaFoldDB" id="A0A7R8AGT0"/>
<evidence type="ECO:0000256" key="1">
    <source>
        <dbReference type="ARBA" id="ARBA00022679"/>
    </source>
</evidence>
<dbReference type="Pfam" id="PF13673">
    <property type="entry name" value="Acetyltransf_10"/>
    <property type="match status" value="1"/>
</dbReference>
<reference evidence="4" key="1">
    <citation type="submission" date="2021-01" db="EMBL/GenBank/DDBJ databases">
        <authorList>
            <consortium name="Aspergillus puulaauensis MK2 genome sequencing consortium"/>
            <person name="Kazuki M."/>
            <person name="Futagami T."/>
        </authorList>
    </citation>
    <scope>NUCLEOTIDE SEQUENCE</scope>
    <source>
        <strain evidence="4">MK2</strain>
    </source>
</reference>
<dbReference type="Gene3D" id="3.40.630.30">
    <property type="match status" value="1"/>
</dbReference>
<dbReference type="EMBL" id="AP024443">
    <property type="protein sequence ID" value="BCS18954.1"/>
    <property type="molecule type" value="Genomic_DNA"/>
</dbReference>
<dbReference type="InterPro" id="IPR016181">
    <property type="entry name" value="Acyl_CoA_acyltransferase"/>
</dbReference>